<accession>A0ABZ2ZHC6</accession>
<dbReference type="InterPro" id="IPR025303">
    <property type="entry name" value="PdaC"/>
</dbReference>
<dbReference type="Proteomes" id="UP001472074">
    <property type="component" value="Chromosome"/>
</dbReference>
<feature type="domain" description="DUF3298" evidence="2">
    <location>
        <begin position="242"/>
        <end position="313"/>
    </location>
</feature>
<evidence type="ECO:0000259" key="2">
    <source>
        <dbReference type="Pfam" id="PF11738"/>
    </source>
</evidence>
<feature type="chain" id="PRO_5047039497" evidence="1">
    <location>
        <begin position="28"/>
        <end position="316"/>
    </location>
</feature>
<dbReference type="EMBL" id="CP151651">
    <property type="protein sequence ID" value="WZP07266.1"/>
    <property type="molecule type" value="Genomic_DNA"/>
</dbReference>
<proteinExistence type="predicted"/>
<dbReference type="InterPro" id="IPR021729">
    <property type="entry name" value="DUF3298"/>
</dbReference>
<protein>
    <submittedName>
        <fullName evidence="4">DUF3298 and DUF4163 domain-containing protein</fullName>
    </submittedName>
</protein>
<organism evidence="4 5">
    <name type="scientific">Cytobacillus pseudoceanisediminis</name>
    <dbReference type="NCBI Taxonomy" id="3051614"/>
    <lineage>
        <taxon>Bacteria</taxon>
        <taxon>Bacillati</taxon>
        <taxon>Bacillota</taxon>
        <taxon>Bacilli</taxon>
        <taxon>Bacillales</taxon>
        <taxon>Bacillaceae</taxon>
        <taxon>Cytobacillus</taxon>
    </lineage>
</organism>
<reference evidence="4 5" key="1">
    <citation type="submission" date="2024-04" db="EMBL/GenBank/DDBJ databases">
        <title>Screening of coral probiotics and analysis of their probiotic properties.</title>
        <authorList>
            <person name="Wang S."/>
        </authorList>
    </citation>
    <scope>NUCLEOTIDE SEQUENCE [LARGE SCALE GENOMIC DNA]</scope>
    <source>
        <strain evidence="4 5">GXU-Z9</strain>
    </source>
</reference>
<dbReference type="InterPro" id="IPR037126">
    <property type="entry name" value="PdaC/RsiV-like_sf"/>
</dbReference>
<dbReference type="RefSeq" id="WP_226280647.1">
    <property type="nucleotide sequence ID" value="NZ_CP151651.1"/>
</dbReference>
<name>A0ABZ2ZHC6_9BACI</name>
<gene>
    <name evidence="4" type="ORF">AADC60_24955</name>
</gene>
<evidence type="ECO:0000313" key="4">
    <source>
        <dbReference type="EMBL" id="WZP07266.1"/>
    </source>
</evidence>
<dbReference type="Pfam" id="PF13739">
    <property type="entry name" value="PdaC"/>
    <property type="match status" value="1"/>
</dbReference>
<evidence type="ECO:0000259" key="3">
    <source>
        <dbReference type="Pfam" id="PF13739"/>
    </source>
</evidence>
<keyword evidence="5" id="KW-1185">Reference proteome</keyword>
<sequence length="316" mass="36407">MKKAKIAVMVLASFLLLFVSLPTGPSARVMWDGAELKKGQIGRLTVLKNTELYKWDGSKKTPSRTLKAGEKYRIYTFLPGKLGLGGGYYIDRDNKVKYETPSNIKVQALGVNFTKKYAGDFAYPQITSLVDNAAKDRINAIIKNHFEESYANAQNLEDEEEEHRWDYYYDHGYHVPEEEEWMYNYEYNVSYKIKYNENNLLSILVFDYMYTGGAHGMSTVTSYNFDLFKGVELKMFDVAKTSTARNKIKKYAITDIKNRAARGEMFFAEDINDITLANDRPFYFTNTGIAIKFYEYEVAPYAAGMPEVKVPYKVFK</sequence>
<dbReference type="Pfam" id="PF11738">
    <property type="entry name" value="DUF3298"/>
    <property type="match status" value="1"/>
</dbReference>
<feature type="domain" description="Deacetylase PdaC" evidence="3">
    <location>
        <begin position="117"/>
        <end position="218"/>
    </location>
</feature>
<evidence type="ECO:0000313" key="5">
    <source>
        <dbReference type="Proteomes" id="UP001472074"/>
    </source>
</evidence>
<dbReference type="Gene3D" id="3.90.640.20">
    <property type="entry name" value="Heat-shock cognate protein, ATPase"/>
    <property type="match status" value="1"/>
</dbReference>
<dbReference type="Gene3D" id="3.30.565.40">
    <property type="entry name" value="Fervidobacterium nodosum Rt17-B1 like"/>
    <property type="match status" value="1"/>
</dbReference>
<keyword evidence="1" id="KW-0732">Signal</keyword>
<feature type="signal peptide" evidence="1">
    <location>
        <begin position="1"/>
        <end position="27"/>
    </location>
</feature>
<evidence type="ECO:0000256" key="1">
    <source>
        <dbReference type="SAM" id="SignalP"/>
    </source>
</evidence>